<dbReference type="CDD" id="cd08958">
    <property type="entry name" value="FR_SDR_e"/>
    <property type="match status" value="1"/>
</dbReference>
<dbReference type="PANTHER" id="PTHR10366">
    <property type="entry name" value="NAD DEPENDENT EPIMERASE/DEHYDRATASE"/>
    <property type="match status" value="1"/>
</dbReference>
<evidence type="ECO:0000256" key="1">
    <source>
        <dbReference type="ARBA" id="ARBA00023002"/>
    </source>
</evidence>
<protein>
    <recommendedName>
        <fullName evidence="3">START domain-containing protein</fullName>
    </recommendedName>
</protein>
<dbReference type="Gene3D" id="3.40.50.720">
    <property type="entry name" value="NAD(P)-binding Rossmann-like Domain"/>
    <property type="match status" value="1"/>
</dbReference>
<dbReference type="CDD" id="cd00177">
    <property type="entry name" value="START"/>
    <property type="match status" value="1"/>
</dbReference>
<dbReference type="SUPFAM" id="SSF55961">
    <property type="entry name" value="Bet v1-like"/>
    <property type="match status" value="1"/>
</dbReference>
<dbReference type="GO" id="GO:0008289">
    <property type="term" value="F:lipid binding"/>
    <property type="evidence" value="ECO:0007669"/>
    <property type="project" value="InterPro"/>
</dbReference>
<dbReference type="EMBL" id="JBBNAE010000009">
    <property type="protein sequence ID" value="KAK9095744.1"/>
    <property type="molecule type" value="Genomic_DNA"/>
</dbReference>
<evidence type="ECO:0000259" key="3">
    <source>
        <dbReference type="PROSITE" id="PS50848"/>
    </source>
</evidence>
<reference evidence="4 5" key="1">
    <citation type="submission" date="2024-01" db="EMBL/GenBank/DDBJ databases">
        <title>Genome assemblies of Stephania.</title>
        <authorList>
            <person name="Yang L."/>
        </authorList>
    </citation>
    <scope>NUCLEOTIDE SEQUENCE [LARGE SCALE GENOMIC DNA]</scope>
    <source>
        <strain evidence="4">QJT</strain>
        <tissue evidence="4">Leaf</tissue>
    </source>
</reference>
<dbReference type="Proteomes" id="UP001417504">
    <property type="component" value="Unassembled WGS sequence"/>
</dbReference>
<name>A0AAP0HRB8_9MAGN</name>
<dbReference type="FunFam" id="3.30.530.20:FF:000029">
    <property type="entry name" value="START domain-containing protein 10"/>
    <property type="match status" value="1"/>
</dbReference>
<organism evidence="4 5">
    <name type="scientific">Stephania japonica</name>
    <dbReference type="NCBI Taxonomy" id="461633"/>
    <lineage>
        <taxon>Eukaryota</taxon>
        <taxon>Viridiplantae</taxon>
        <taxon>Streptophyta</taxon>
        <taxon>Embryophyta</taxon>
        <taxon>Tracheophyta</taxon>
        <taxon>Spermatophyta</taxon>
        <taxon>Magnoliopsida</taxon>
        <taxon>Ranunculales</taxon>
        <taxon>Menispermaceae</taxon>
        <taxon>Menispermoideae</taxon>
        <taxon>Cissampelideae</taxon>
        <taxon>Stephania</taxon>
    </lineage>
</organism>
<dbReference type="PROSITE" id="PS50848">
    <property type="entry name" value="START"/>
    <property type="match status" value="1"/>
</dbReference>
<dbReference type="AlphaFoldDB" id="A0AAP0HRB8"/>
<dbReference type="Pfam" id="PF01852">
    <property type="entry name" value="START"/>
    <property type="match status" value="1"/>
</dbReference>
<dbReference type="GO" id="GO:0016616">
    <property type="term" value="F:oxidoreductase activity, acting on the CH-OH group of donors, NAD or NADP as acceptor"/>
    <property type="evidence" value="ECO:0007669"/>
    <property type="project" value="TreeGrafter"/>
</dbReference>
<dbReference type="SUPFAM" id="SSF51735">
    <property type="entry name" value="NAD(P)-binding Rossmann-fold domains"/>
    <property type="match status" value="1"/>
</dbReference>
<dbReference type="InterPro" id="IPR002913">
    <property type="entry name" value="START_lipid-bd_dom"/>
</dbReference>
<proteinExistence type="predicted"/>
<evidence type="ECO:0000313" key="4">
    <source>
        <dbReference type="EMBL" id="KAK9095744.1"/>
    </source>
</evidence>
<dbReference type="InterPro" id="IPR036291">
    <property type="entry name" value="NAD(P)-bd_dom_sf"/>
</dbReference>
<keyword evidence="1" id="KW-0560">Oxidoreductase</keyword>
<dbReference type="FunFam" id="3.40.50.720:FF:000219">
    <property type="entry name" value="Cinnamoyl-CoA reductase 1"/>
    <property type="match status" value="1"/>
</dbReference>
<accession>A0AAP0HRB8</accession>
<sequence>MTTTSMMKRNNNNNNDNNNNKVVCVTGANGFIGSWVVRRLLEKGYTVHATVYPSSSPDAYTHLLSLPGASAERVLVFPAHLLDAGALSEAIRGCSGVFHVASPCSLEDPTDPQRDLVEPAVQGTLNVLEASKESGSVKRVVLTSSISAMVPNPAWPNYSRPLDESSWTDLDYCYSRNKWYPVSKTLAEKAARDFAQKHDMDVVSINPSTCLGPLLQPVLNASSAVLQQLLLGSQDSQHYHWLGAVHVRDVANAQVLLFETPQANGRYLCTNGIYQFRDFALTVSNLYPQFPVHRFTEETQPGMMACKDAAKRLIDLGLVFTPIEEAIRDSVESLKAKGVRLLLIHTVALQEKNLFFMSISEESLRRYVHFASESCIQELLSASDSNKAGNGDGEDGGWKVLALEDGVEISKRRSGSLHVFRSRWVLKSVSPQQFITVANAIDAAKQWDSELVEAKYIKDLEENLSIIRLRFGDASKPLFKNREFIVYERRETMDDGTLVVAVASLPKVIAAGLQPKRSNSIRGLLLQSGWVVENLEDNSCMVTYVVQLDPAGWLPKFFVNRRNTKLVMIIDNLKKLAQACPNTL</sequence>
<feature type="compositionally biased region" description="Low complexity" evidence="2">
    <location>
        <begin position="10"/>
        <end position="20"/>
    </location>
</feature>
<gene>
    <name evidence="4" type="ORF">Sjap_021241</name>
</gene>
<comment type="caution">
    <text evidence="4">The sequence shown here is derived from an EMBL/GenBank/DDBJ whole genome shotgun (WGS) entry which is preliminary data.</text>
</comment>
<dbReference type="InterPro" id="IPR023393">
    <property type="entry name" value="START-like_dom_sf"/>
</dbReference>
<feature type="domain" description="START" evidence="3">
    <location>
        <begin position="394"/>
        <end position="560"/>
    </location>
</feature>
<feature type="region of interest" description="Disordered" evidence="2">
    <location>
        <begin position="1"/>
        <end position="20"/>
    </location>
</feature>
<dbReference type="InterPro" id="IPR050425">
    <property type="entry name" value="NAD(P)_dehydrat-like"/>
</dbReference>
<keyword evidence="5" id="KW-1185">Reference proteome</keyword>
<dbReference type="InterPro" id="IPR001509">
    <property type="entry name" value="Epimerase_deHydtase"/>
</dbReference>
<dbReference type="Pfam" id="PF01370">
    <property type="entry name" value="Epimerase"/>
    <property type="match status" value="1"/>
</dbReference>
<dbReference type="PANTHER" id="PTHR10366:SF295">
    <property type="entry name" value="NAD(P)-BINDING ROSSMANN-FOLD SUPERFAMILY PROTEIN"/>
    <property type="match status" value="1"/>
</dbReference>
<evidence type="ECO:0000313" key="5">
    <source>
        <dbReference type="Proteomes" id="UP001417504"/>
    </source>
</evidence>
<evidence type="ECO:0000256" key="2">
    <source>
        <dbReference type="SAM" id="MobiDB-lite"/>
    </source>
</evidence>
<dbReference type="Gene3D" id="3.30.530.20">
    <property type="match status" value="1"/>
</dbReference>